<feature type="region of interest" description="Disordered" evidence="1">
    <location>
        <begin position="1"/>
        <end position="105"/>
    </location>
</feature>
<gene>
    <name evidence="2" type="ordered locus">Os06g0646850</name>
    <name evidence="2" type="ORF">OSNPB_060646850</name>
</gene>
<feature type="compositionally biased region" description="Gly residues" evidence="1">
    <location>
        <begin position="14"/>
        <end position="30"/>
    </location>
</feature>
<evidence type="ECO:0000313" key="2">
    <source>
        <dbReference type="EMBL" id="BAS98870.1"/>
    </source>
</evidence>
<feature type="compositionally biased region" description="Basic and acidic residues" evidence="1">
    <location>
        <begin position="74"/>
        <end position="90"/>
    </location>
</feature>
<evidence type="ECO:0000313" key="3">
    <source>
        <dbReference type="Proteomes" id="UP000059680"/>
    </source>
</evidence>
<reference evidence="2 3" key="2">
    <citation type="journal article" date="2013" name="Plant Cell Physiol.">
        <title>Rice Annotation Project Database (RAP-DB): an integrative and interactive database for rice genomics.</title>
        <authorList>
            <person name="Sakai H."/>
            <person name="Lee S.S."/>
            <person name="Tanaka T."/>
            <person name="Numa H."/>
            <person name="Kim J."/>
            <person name="Kawahara Y."/>
            <person name="Wakimoto H."/>
            <person name="Yang C.C."/>
            <person name="Iwamoto M."/>
            <person name="Abe T."/>
            <person name="Yamada Y."/>
            <person name="Muto A."/>
            <person name="Inokuchi H."/>
            <person name="Ikemura T."/>
            <person name="Matsumoto T."/>
            <person name="Sasaki T."/>
            <person name="Itoh T."/>
        </authorList>
    </citation>
    <scope>NUCLEOTIDE SEQUENCE [LARGE SCALE GENOMIC DNA]</scope>
    <source>
        <strain evidence="3">cv. Nipponbare</strain>
    </source>
</reference>
<dbReference type="EMBL" id="AP014962">
    <property type="protein sequence ID" value="BAS98870.1"/>
    <property type="molecule type" value="Genomic_DNA"/>
</dbReference>
<reference evidence="2 3" key="3">
    <citation type="journal article" date="2013" name="Rice">
        <title>Improvement of the Oryza sativa Nipponbare reference genome using next generation sequence and optical map data.</title>
        <authorList>
            <person name="Kawahara Y."/>
            <person name="de la Bastide M."/>
            <person name="Hamilton J.P."/>
            <person name="Kanamori H."/>
            <person name="McCombie W.R."/>
            <person name="Ouyang S."/>
            <person name="Schwartz D.C."/>
            <person name="Tanaka T."/>
            <person name="Wu J."/>
            <person name="Zhou S."/>
            <person name="Childs K.L."/>
            <person name="Davidson R.M."/>
            <person name="Lin H."/>
            <person name="Quesada-Ocampo L."/>
            <person name="Vaillancourt B."/>
            <person name="Sakai H."/>
            <person name="Lee S.S."/>
            <person name="Kim J."/>
            <person name="Numa H."/>
            <person name="Itoh T."/>
            <person name="Buell C.R."/>
            <person name="Matsumoto T."/>
        </authorList>
    </citation>
    <scope>NUCLEOTIDE SEQUENCE [LARGE SCALE GENOMIC DNA]</scope>
    <source>
        <strain evidence="3">cv. Nipponbare</strain>
    </source>
</reference>
<dbReference type="PaxDb" id="39947-A0A0P0WZG0"/>
<proteinExistence type="predicted"/>
<feature type="compositionally biased region" description="Basic and acidic residues" evidence="1">
    <location>
        <begin position="41"/>
        <end position="53"/>
    </location>
</feature>
<evidence type="ECO:0000256" key="1">
    <source>
        <dbReference type="SAM" id="MobiDB-lite"/>
    </source>
</evidence>
<dbReference type="InParanoid" id="A0A0P0WZG0"/>
<accession>A0A0P0WZG0</accession>
<organism evidence="2 3">
    <name type="scientific">Oryza sativa subsp. japonica</name>
    <name type="common">Rice</name>
    <dbReference type="NCBI Taxonomy" id="39947"/>
    <lineage>
        <taxon>Eukaryota</taxon>
        <taxon>Viridiplantae</taxon>
        <taxon>Streptophyta</taxon>
        <taxon>Embryophyta</taxon>
        <taxon>Tracheophyta</taxon>
        <taxon>Spermatophyta</taxon>
        <taxon>Magnoliopsida</taxon>
        <taxon>Liliopsida</taxon>
        <taxon>Poales</taxon>
        <taxon>Poaceae</taxon>
        <taxon>BOP clade</taxon>
        <taxon>Oryzoideae</taxon>
        <taxon>Oryzeae</taxon>
        <taxon>Oryzinae</taxon>
        <taxon>Oryza</taxon>
        <taxon>Oryza sativa</taxon>
    </lineage>
</organism>
<dbReference type="Proteomes" id="UP000059680">
    <property type="component" value="Chromosome 6"/>
</dbReference>
<reference evidence="3" key="1">
    <citation type="journal article" date="2005" name="Nature">
        <title>The map-based sequence of the rice genome.</title>
        <authorList>
            <consortium name="International rice genome sequencing project (IRGSP)"/>
            <person name="Matsumoto T."/>
            <person name="Wu J."/>
            <person name="Kanamori H."/>
            <person name="Katayose Y."/>
            <person name="Fujisawa M."/>
            <person name="Namiki N."/>
            <person name="Mizuno H."/>
            <person name="Yamamoto K."/>
            <person name="Antonio B.A."/>
            <person name="Baba T."/>
            <person name="Sakata K."/>
            <person name="Nagamura Y."/>
            <person name="Aoki H."/>
            <person name="Arikawa K."/>
            <person name="Arita K."/>
            <person name="Bito T."/>
            <person name="Chiden Y."/>
            <person name="Fujitsuka N."/>
            <person name="Fukunaka R."/>
            <person name="Hamada M."/>
            <person name="Harada C."/>
            <person name="Hayashi A."/>
            <person name="Hijishita S."/>
            <person name="Honda M."/>
            <person name="Hosokawa S."/>
            <person name="Ichikawa Y."/>
            <person name="Idonuma A."/>
            <person name="Iijima M."/>
            <person name="Ikeda M."/>
            <person name="Ikeno M."/>
            <person name="Ito K."/>
            <person name="Ito S."/>
            <person name="Ito T."/>
            <person name="Ito Y."/>
            <person name="Ito Y."/>
            <person name="Iwabuchi A."/>
            <person name="Kamiya K."/>
            <person name="Karasawa W."/>
            <person name="Kurita K."/>
            <person name="Katagiri S."/>
            <person name="Kikuta A."/>
            <person name="Kobayashi H."/>
            <person name="Kobayashi N."/>
            <person name="Machita K."/>
            <person name="Maehara T."/>
            <person name="Masukawa M."/>
            <person name="Mizubayashi T."/>
            <person name="Mukai Y."/>
            <person name="Nagasaki H."/>
            <person name="Nagata Y."/>
            <person name="Naito S."/>
            <person name="Nakashima M."/>
            <person name="Nakama Y."/>
            <person name="Nakamichi Y."/>
            <person name="Nakamura M."/>
            <person name="Meguro A."/>
            <person name="Negishi M."/>
            <person name="Ohta I."/>
            <person name="Ohta T."/>
            <person name="Okamoto M."/>
            <person name="Ono N."/>
            <person name="Saji S."/>
            <person name="Sakaguchi M."/>
            <person name="Sakai K."/>
            <person name="Shibata M."/>
            <person name="Shimokawa T."/>
            <person name="Song J."/>
            <person name="Takazaki Y."/>
            <person name="Terasawa K."/>
            <person name="Tsugane M."/>
            <person name="Tsuji K."/>
            <person name="Ueda S."/>
            <person name="Waki K."/>
            <person name="Yamagata H."/>
            <person name="Yamamoto M."/>
            <person name="Yamamoto S."/>
            <person name="Yamane H."/>
            <person name="Yoshiki S."/>
            <person name="Yoshihara R."/>
            <person name="Yukawa K."/>
            <person name="Zhong H."/>
            <person name="Yano M."/>
            <person name="Yuan Q."/>
            <person name="Ouyang S."/>
            <person name="Liu J."/>
            <person name="Jones K.M."/>
            <person name="Gansberger K."/>
            <person name="Moffat K."/>
            <person name="Hill J."/>
            <person name="Bera J."/>
            <person name="Fadrosh D."/>
            <person name="Jin S."/>
            <person name="Johri S."/>
            <person name="Kim M."/>
            <person name="Overton L."/>
            <person name="Reardon M."/>
            <person name="Tsitrin T."/>
            <person name="Vuong H."/>
            <person name="Weaver B."/>
            <person name="Ciecko A."/>
            <person name="Tallon L."/>
            <person name="Jackson J."/>
            <person name="Pai G."/>
            <person name="Aken S.V."/>
            <person name="Utterback T."/>
            <person name="Reidmuller S."/>
            <person name="Feldblyum T."/>
            <person name="Hsiao J."/>
            <person name="Zismann V."/>
            <person name="Iobst S."/>
            <person name="de Vazeille A.R."/>
            <person name="Buell C.R."/>
            <person name="Ying K."/>
            <person name="Li Y."/>
            <person name="Lu T."/>
            <person name="Huang Y."/>
            <person name="Zhao Q."/>
            <person name="Feng Q."/>
            <person name="Zhang L."/>
            <person name="Zhu J."/>
            <person name="Weng Q."/>
            <person name="Mu J."/>
            <person name="Lu Y."/>
            <person name="Fan D."/>
            <person name="Liu Y."/>
            <person name="Guan J."/>
            <person name="Zhang Y."/>
            <person name="Yu S."/>
            <person name="Liu X."/>
            <person name="Zhang Y."/>
            <person name="Hong G."/>
            <person name="Han B."/>
            <person name="Choisne N."/>
            <person name="Demange N."/>
            <person name="Orjeda G."/>
            <person name="Samain S."/>
            <person name="Cattolico L."/>
            <person name="Pelletier E."/>
            <person name="Couloux A."/>
            <person name="Segurens B."/>
            <person name="Wincker P."/>
            <person name="D'Hont A."/>
            <person name="Scarpelli C."/>
            <person name="Weissenbach J."/>
            <person name="Salanoubat M."/>
            <person name="Quetier F."/>
            <person name="Yu Y."/>
            <person name="Kim H.R."/>
            <person name="Rambo T."/>
            <person name="Currie J."/>
            <person name="Collura K."/>
            <person name="Luo M."/>
            <person name="Yang T."/>
            <person name="Ammiraju J.S.S."/>
            <person name="Engler F."/>
            <person name="Soderlund C."/>
            <person name="Wing R.A."/>
            <person name="Palmer L.E."/>
            <person name="de la Bastide M."/>
            <person name="Spiegel L."/>
            <person name="Nascimento L."/>
            <person name="Zutavern T."/>
            <person name="O'Shaughnessy A."/>
            <person name="Dike S."/>
            <person name="Dedhia N."/>
            <person name="Preston R."/>
            <person name="Balija V."/>
            <person name="McCombie W.R."/>
            <person name="Chow T."/>
            <person name="Chen H."/>
            <person name="Chung M."/>
            <person name="Chen C."/>
            <person name="Shaw J."/>
            <person name="Wu H."/>
            <person name="Hsiao K."/>
            <person name="Chao Y."/>
            <person name="Chu M."/>
            <person name="Cheng C."/>
            <person name="Hour A."/>
            <person name="Lee P."/>
            <person name="Lin S."/>
            <person name="Lin Y."/>
            <person name="Liou J."/>
            <person name="Liu S."/>
            <person name="Hsing Y."/>
            <person name="Raghuvanshi S."/>
            <person name="Mohanty A."/>
            <person name="Bharti A.K."/>
            <person name="Gaur A."/>
            <person name="Gupta V."/>
            <person name="Kumar D."/>
            <person name="Ravi V."/>
            <person name="Vij S."/>
            <person name="Kapur A."/>
            <person name="Khurana P."/>
            <person name="Khurana P."/>
            <person name="Khurana J.P."/>
            <person name="Tyagi A.K."/>
            <person name="Gaikwad K."/>
            <person name="Singh A."/>
            <person name="Dalal V."/>
            <person name="Srivastava S."/>
            <person name="Dixit A."/>
            <person name="Pal A.K."/>
            <person name="Ghazi I.A."/>
            <person name="Yadav M."/>
            <person name="Pandit A."/>
            <person name="Bhargava A."/>
            <person name="Sureshbabu K."/>
            <person name="Batra K."/>
            <person name="Sharma T.R."/>
            <person name="Mohapatra T."/>
            <person name="Singh N.K."/>
            <person name="Messing J."/>
            <person name="Nelson A.B."/>
            <person name="Fuks G."/>
            <person name="Kavchok S."/>
            <person name="Keizer G."/>
            <person name="Linton E."/>
            <person name="Llaca V."/>
            <person name="Song R."/>
            <person name="Tanyolac B."/>
            <person name="Young S."/>
            <person name="Ho-Il K."/>
            <person name="Hahn J.H."/>
            <person name="Sangsakoo G."/>
            <person name="Vanavichit A."/>
            <person name="de Mattos Luiz.A.T."/>
            <person name="Zimmer P.D."/>
            <person name="Malone G."/>
            <person name="Dellagostin O."/>
            <person name="de Oliveira A.C."/>
            <person name="Bevan M."/>
            <person name="Bancroft I."/>
            <person name="Minx P."/>
            <person name="Cordum H."/>
            <person name="Wilson R."/>
            <person name="Cheng Z."/>
            <person name="Jin W."/>
            <person name="Jiang J."/>
            <person name="Leong S.A."/>
            <person name="Iwama H."/>
            <person name="Gojobori T."/>
            <person name="Itoh T."/>
            <person name="Niimura Y."/>
            <person name="Fujii Y."/>
            <person name="Habara T."/>
            <person name="Sakai H."/>
            <person name="Sato Y."/>
            <person name="Wilson G."/>
            <person name="Kumar K."/>
            <person name="McCouch S."/>
            <person name="Juretic N."/>
            <person name="Hoen D."/>
            <person name="Wright S."/>
            <person name="Bruskiewich R."/>
            <person name="Bureau T."/>
            <person name="Miyao A."/>
            <person name="Hirochika H."/>
            <person name="Nishikawa T."/>
            <person name="Kadowaki K."/>
            <person name="Sugiura M."/>
            <person name="Burr B."/>
            <person name="Sasaki T."/>
        </authorList>
    </citation>
    <scope>NUCLEOTIDE SEQUENCE [LARGE SCALE GENOMIC DNA]</scope>
    <source>
        <strain evidence="3">cv. Nipponbare</strain>
    </source>
</reference>
<sequence>MPGRVFGRPSGPAAEGGAGELVGGGGGGWVDGESAAALEEAEQRRHISIDRWAARRGRTLTGSRRAPAQEGEGTGEHAVEVERTAEERGHHGWGGEARGEERGGG</sequence>
<name>A0A0P0WZG0_ORYSJ</name>
<keyword evidence="3" id="KW-1185">Reference proteome</keyword>
<protein>
    <submittedName>
        <fullName evidence="2">Os06g0646850 protein</fullName>
    </submittedName>
</protein>
<dbReference type="AlphaFoldDB" id="A0A0P0WZG0"/>